<evidence type="ECO:0000256" key="6">
    <source>
        <dbReference type="ARBA" id="ARBA00047939"/>
    </source>
</evidence>
<accession>A0A318RV80</accession>
<comment type="catalytic activity">
    <reaction evidence="7">
        <text>L-tyrosyl-[protein] + ATP = O-(5'-adenylyl)-L-tyrosyl-[protein] + diphosphate</text>
        <dbReference type="Rhea" id="RHEA:54288"/>
        <dbReference type="Rhea" id="RHEA-COMP:10136"/>
        <dbReference type="Rhea" id="RHEA-COMP:13846"/>
        <dbReference type="ChEBI" id="CHEBI:30616"/>
        <dbReference type="ChEBI" id="CHEBI:33019"/>
        <dbReference type="ChEBI" id="CHEBI:46858"/>
        <dbReference type="ChEBI" id="CHEBI:83624"/>
        <dbReference type="EC" id="2.7.7.108"/>
    </reaction>
</comment>
<evidence type="ECO:0000256" key="2">
    <source>
        <dbReference type="ARBA" id="ARBA00022695"/>
    </source>
</evidence>
<dbReference type="Gene3D" id="1.10.3290.10">
    <property type="entry name" value="Fido-like domain"/>
    <property type="match status" value="1"/>
</dbReference>
<dbReference type="PROSITE" id="PS51459">
    <property type="entry name" value="FIDO"/>
    <property type="match status" value="1"/>
</dbReference>
<organism evidence="9 10">
    <name type="scientific">Williamsia limnetica</name>
    <dbReference type="NCBI Taxonomy" id="882452"/>
    <lineage>
        <taxon>Bacteria</taxon>
        <taxon>Bacillati</taxon>
        <taxon>Actinomycetota</taxon>
        <taxon>Actinomycetes</taxon>
        <taxon>Mycobacteriales</taxon>
        <taxon>Nocardiaceae</taxon>
        <taxon>Williamsia</taxon>
    </lineage>
</organism>
<dbReference type="InterPro" id="IPR036597">
    <property type="entry name" value="Fido-like_dom_sf"/>
</dbReference>
<evidence type="ECO:0000256" key="3">
    <source>
        <dbReference type="ARBA" id="ARBA00022741"/>
    </source>
</evidence>
<keyword evidence="4" id="KW-0067">ATP-binding</keyword>
<dbReference type="Pfam" id="PF02661">
    <property type="entry name" value="Fic"/>
    <property type="match status" value="1"/>
</dbReference>
<feature type="domain" description="Fido" evidence="8">
    <location>
        <begin position="53"/>
        <end position="151"/>
    </location>
</feature>
<dbReference type="SUPFAM" id="SSF140931">
    <property type="entry name" value="Fic-like"/>
    <property type="match status" value="1"/>
</dbReference>
<name>A0A318RV80_WILLI</name>
<dbReference type="InterPro" id="IPR003812">
    <property type="entry name" value="Fido"/>
</dbReference>
<evidence type="ECO:0000313" key="10">
    <source>
        <dbReference type="Proteomes" id="UP000247591"/>
    </source>
</evidence>
<dbReference type="EMBL" id="QJSP01000016">
    <property type="protein sequence ID" value="PYE13469.1"/>
    <property type="molecule type" value="Genomic_DNA"/>
</dbReference>
<dbReference type="GO" id="GO:0005524">
    <property type="term" value="F:ATP binding"/>
    <property type="evidence" value="ECO:0007669"/>
    <property type="project" value="UniProtKB-KW"/>
</dbReference>
<dbReference type="Proteomes" id="UP000247591">
    <property type="component" value="Unassembled WGS sequence"/>
</dbReference>
<dbReference type="AlphaFoldDB" id="A0A318RV80"/>
<keyword evidence="1" id="KW-0808">Transferase</keyword>
<evidence type="ECO:0000256" key="4">
    <source>
        <dbReference type="ARBA" id="ARBA00022840"/>
    </source>
</evidence>
<sequence length="151" mass="17167">MTTPAEYFWPGTTVLINKLGIRDADELAAAEYVLTTAAERDIRAGIIDIPRTFDAVHLDAIHRELFGEIYEWAGQHRGVDMSKGGLEFADVTRIDSYLADTAHIIAGTDWPHLERAAFVEETARVYSYVNTAHPYRYLYRRSTCTTRRTRA</sequence>
<dbReference type="OrthoDB" id="9813719at2"/>
<comment type="catalytic activity">
    <reaction evidence="6">
        <text>L-threonyl-[protein] + ATP = 3-O-(5'-adenylyl)-L-threonyl-[protein] + diphosphate</text>
        <dbReference type="Rhea" id="RHEA:54292"/>
        <dbReference type="Rhea" id="RHEA-COMP:11060"/>
        <dbReference type="Rhea" id="RHEA-COMP:13847"/>
        <dbReference type="ChEBI" id="CHEBI:30013"/>
        <dbReference type="ChEBI" id="CHEBI:30616"/>
        <dbReference type="ChEBI" id="CHEBI:33019"/>
        <dbReference type="ChEBI" id="CHEBI:138113"/>
        <dbReference type="EC" id="2.7.7.108"/>
    </reaction>
</comment>
<dbReference type="PANTHER" id="PTHR39560">
    <property type="entry name" value="PROTEIN ADENYLYLTRANSFERASE FIC-RELATED"/>
    <property type="match status" value="1"/>
</dbReference>
<evidence type="ECO:0000259" key="8">
    <source>
        <dbReference type="PROSITE" id="PS51459"/>
    </source>
</evidence>
<gene>
    <name evidence="9" type="ORF">DFR67_11623</name>
</gene>
<dbReference type="PANTHER" id="PTHR39560:SF1">
    <property type="entry name" value="PROTEIN ADENYLYLTRANSFERASE FIC-RELATED"/>
    <property type="match status" value="1"/>
</dbReference>
<reference evidence="9 10" key="1">
    <citation type="submission" date="2018-06" db="EMBL/GenBank/DDBJ databases">
        <title>Genomic Encyclopedia of Type Strains, Phase IV (KMG-IV): sequencing the most valuable type-strain genomes for metagenomic binning, comparative biology and taxonomic classification.</title>
        <authorList>
            <person name="Goeker M."/>
        </authorList>
    </citation>
    <scope>NUCLEOTIDE SEQUENCE [LARGE SCALE GENOMIC DNA]</scope>
    <source>
        <strain evidence="9 10">DSM 45521</strain>
    </source>
</reference>
<dbReference type="GO" id="GO:0051302">
    <property type="term" value="P:regulation of cell division"/>
    <property type="evidence" value="ECO:0007669"/>
    <property type="project" value="TreeGrafter"/>
</dbReference>
<keyword evidence="2" id="KW-0548">Nucleotidyltransferase</keyword>
<evidence type="ECO:0000256" key="5">
    <source>
        <dbReference type="ARBA" id="ARBA00034531"/>
    </source>
</evidence>
<keyword evidence="10" id="KW-1185">Reference proteome</keyword>
<keyword evidence="3" id="KW-0547">Nucleotide-binding</keyword>
<evidence type="ECO:0000256" key="7">
    <source>
        <dbReference type="ARBA" id="ARBA00048696"/>
    </source>
</evidence>
<evidence type="ECO:0000313" key="9">
    <source>
        <dbReference type="EMBL" id="PYE13469.1"/>
    </source>
</evidence>
<dbReference type="EC" id="2.7.7.108" evidence="5"/>
<dbReference type="GO" id="GO:0070733">
    <property type="term" value="F:AMPylase activity"/>
    <property type="evidence" value="ECO:0007669"/>
    <property type="project" value="UniProtKB-EC"/>
</dbReference>
<comment type="caution">
    <text evidence="9">The sequence shown here is derived from an EMBL/GenBank/DDBJ whole genome shotgun (WGS) entry which is preliminary data.</text>
</comment>
<proteinExistence type="predicted"/>
<dbReference type="RefSeq" id="WP_158540017.1">
    <property type="nucleotide sequence ID" value="NZ_QJSP01000016.1"/>
</dbReference>
<protein>
    <recommendedName>
        <fullName evidence="5">protein adenylyltransferase</fullName>
        <ecNumber evidence="5">2.7.7.108</ecNumber>
    </recommendedName>
</protein>
<evidence type="ECO:0000256" key="1">
    <source>
        <dbReference type="ARBA" id="ARBA00022679"/>
    </source>
</evidence>